<proteinExistence type="predicted"/>
<evidence type="ECO:0000313" key="4">
    <source>
        <dbReference type="WBParaSite" id="jg23441"/>
    </source>
</evidence>
<dbReference type="GO" id="GO:0030424">
    <property type="term" value="C:axon"/>
    <property type="evidence" value="ECO:0007669"/>
    <property type="project" value="TreeGrafter"/>
</dbReference>
<dbReference type="SUPFAM" id="SSF48065">
    <property type="entry name" value="DBL homology domain (DH-domain)"/>
    <property type="match status" value="1"/>
</dbReference>
<feature type="compositionally biased region" description="Polar residues" evidence="1">
    <location>
        <begin position="1082"/>
        <end position="1108"/>
    </location>
</feature>
<name>A0A915DTC2_9BILA</name>
<sequence>MRTEHHHHRSAASAPALCSMEFITVDLLVPITADNNNSSGASTAQLIEAHHGKKLSECLEPFLDYHVPGNSDAKFLAGHKVFVRLKQGGGTWSRTNNKRANQIASLLANNSASSSVFHSIEPNTLCIDSGGGTGKQQVYETLDQRRSSATSSNSNLNSAVSSLLSRKSSFSHKKMLGKPRSLSTCPMASSLGSSSGSQMLAFNDNTQDPSTPSDQAYSGSQSNRHSDHHQQQQYMPSSTNSRKNSLNMPSSSTSDFCPSLSGLFNGSSLDESETAAHQQYLGGCYLPGANSEAAHFMGSQSFSTLPSVMQHHHSSTGSDEYGTRRGRGMTNTSAGGTVGRKGIFAMKEKISTVLDKIFAQVVENRLTDLSVLKLEPHWSELVQCHKLLNKRASDQQEAIWEIITTEKRYINLLQNMEDLTFSFVEVQKQGFLRDINSRRVFLNYGELLRCNLAFWTRAILPMLNRAREKSEPLNPRLLVPGFENIVEWSRCYIEFNMGHSDSHAYVQKKQKDNEGFSEFIRWAESHSMMNRQKLLDALTTPMQRLTRYSLLMKAVLKASADTDEKLVIQAMIDNAEAATLRLNYELNNNDLRIQLSEIMKTIESYDVIDNEEFDKLFQMRSMPHLNLLNPMPFIGGAAKFRRMYTKGDLKMREGRQSTKVDVHCILFTDMVLVCKMASKRVDRLRVIKPPMHISNLIFHPFSEGNGFYLICMNEFEAAAHLLMMFTSGLDETRRWLEMMAMAQEEYRCLHRSTSVSGEYDSLPPMDRDKVFLNNRKDSTSTFRSVPPHPAHHQYQSQSSQYGSHYNNSMINNSGAIAHRKSHSMDSQVMAAAASRPNSTHLRKSDAIVSAEQLDRHHMEELATSSNVAKSVESLLSNGEDMQRNCSEISTTNVASAPKLDNQHCSTQGVEDRKNQLEKSVEASLESATEKEECGQHETLEDGLCGDSQTNPSHIPVLSNGSNTSTVTMNGGRRFEKRYHTVGEIDGFKTGASMGLANGSGVPPTGGILKRFSWNVSSAMSGSSRKISSKFSELNGRRFSQSTASSNDSFGSSTSGISSASASSAQEAATTISTTSTLVEASSNEASVCENIPQTPTSKTEFSTSSPSNPILPLLDTSEEYLSPKIEQEIQEEFLPLPSPSHLSTVLLVGEEMQQIPLAHLSVNCGFSGDFMESPECITNNNTINIKLKSSPGGGDSYCTPSSPSPPLPPSRPPPPSSSEEEIGPQLPPAPISTRGCAKKSTDFFKFILDDELETSEI</sequence>
<keyword evidence="3" id="KW-1185">Reference proteome</keyword>
<protein>
    <submittedName>
        <fullName evidence="4">DH domain-containing protein</fullName>
    </submittedName>
</protein>
<dbReference type="PROSITE" id="PS50010">
    <property type="entry name" value="DH_2"/>
    <property type="match status" value="1"/>
</dbReference>
<dbReference type="SUPFAM" id="SSF50729">
    <property type="entry name" value="PH domain-like"/>
    <property type="match status" value="1"/>
</dbReference>
<dbReference type="Pfam" id="PF00621">
    <property type="entry name" value="RhoGEF"/>
    <property type="match status" value="1"/>
</dbReference>
<feature type="domain" description="DH" evidence="2">
    <location>
        <begin position="394"/>
        <end position="585"/>
    </location>
</feature>
<dbReference type="InterPro" id="IPR035899">
    <property type="entry name" value="DBL_dom_sf"/>
</dbReference>
<evidence type="ECO:0000313" key="3">
    <source>
        <dbReference type="Proteomes" id="UP000887574"/>
    </source>
</evidence>
<feature type="compositionally biased region" description="Polar residues" evidence="1">
    <location>
        <begin position="231"/>
        <end position="254"/>
    </location>
</feature>
<dbReference type="Gene3D" id="1.20.900.10">
    <property type="entry name" value="Dbl homology (DH) domain"/>
    <property type="match status" value="1"/>
</dbReference>
<feature type="region of interest" description="Disordered" evidence="1">
    <location>
        <begin position="898"/>
        <end position="937"/>
    </location>
</feature>
<dbReference type="WBParaSite" id="jg23441">
    <property type="protein sequence ID" value="jg23441"/>
    <property type="gene ID" value="jg23441"/>
</dbReference>
<feature type="compositionally biased region" description="Basic and acidic residues" evidence="1">
    <location>
        <begin position="909"/>
        <end position="920"/>
    </location>
</feature>
<feature type="compositionally biased region" description="Basic and acidic residues" evidence="1">
    <location>
        <begin position="927"/>
        <end position="937"/>
    </location>
</feature>
<dbReference type="InterPro" id="IPR040181">
    <property type="entry name" value="PKHG5/7"/>
</dbReference>
<dbReference type="PANTHER" id="PTHR13217:SF11">
    <property type="entry name" value="PLECKSTRIN HOMOLOGY DOMAIN-CONTAINING FAMILY G MEMBER 5"/>
    <property type="match status" value="1"/>
</dbReference>
<feature type="compositionally biased region" description="Polar residues" evidence="1">
    <location>
        <begin position="198"/>
        <end position="223"/>
    </location>
</feature>
<evidence type="ECO:0000259" key="2">
    <source>
        <dbReference type="PROSITE" id="PS50010"/>
    </source>
</evidence>
<dbReference type="GO" id="GO:0005886">
    <property type="term" value="C:plasma membrane"/>
    <property type="evidence" value="ECO:0007669"/>
    <property type="project" value="TreeGrafter"/>
</dbReference>
<reference evidence="4" key="1">
    <citation type="submission" date="2022-11" db="UniProtKB">
        <authorList>
            <consortium name="WormBaseParasite"/>
        </authorList>
    </citation>
    <scope>IDENTIFICATION</scope>
</reference>
<evidence type="ECO:0000256" key="1">
    <source>
        <dbReference type="SAM" id="MobiDB-lite"/>
    </source>
</evidence>
<dbReference type="GO" id="GO:0005085">
    <property type="term" value="F:guanyl-nucleotide exchange factor activity"/>
    <property type="evidence" value="ECO:0007669"/>
    <property type="project" value="InterPro"/>
</dbReference>
<dbReference type="SMART" id="SM00325">
    <property type="entry name" value="RhoGEF"/>
    <property type="match status" value="1"/>
</dbReference>
<dbReference type="Gene3D" id="2.30.29.30">
    <property type="entry name" value="Pleckstrin-homology domain (PH domain)/Phosphotyrosine-binding domain (PTB)"/>
    <property type="match status" value="1"/>
</dbReference>
<dbReference type="GO" id="GO:0043542">
    <property type="term" value="P:endothelial cell migration"/>
    <property type="evidence" value="ECO:0007669"/>
    <property type="project" value="TreeGrafter"/>
</dbReference>
<feature type="compositionally biased region" description="Pro residues" evidence="1">
    <location>
        <begin position="1202"/>
        <end position="1216"/>
    </location>
</feature>
<feature type="region of interest" description="Disordered" evidence="1">
    <location>
        <begin position="309"/>
        <end position="334"/>
    </location>
</feature>
<feature type="region of interest" description="Disordered" evidence="1">
    <location>
        <begin position="778"/>
        <end position="807"/>
    </location>
</feature>
<organism evidence="3 4">
    <name type="scientific">Ditylenchus dipsaci</name>
    <dbReference type="NCBI Taxonomy" id="166011"/>
    <lineage>
        <taxon>Eukaryota</taxon>
        <taxon>Metazoa</taxon>
        <taxon>Ecdysozoa</taxon>
        <taxon>Nematoda</taxon>
        <taxon>Chromadorea</taxon>
        <taxon>Rhabditida</taxon>
        <taxon>Tylenchina</taxon>
        <taxon>Tylenchomorpha</taxon>
        <taxon>Sphaerularioidea</taxon>
        <taxon>Anguinidae</taxon>
        <taxon>Anguininae</taxon>
        <taxon>Ditylenchus</taxon>
    </lineage>
</organism>
<dbReference type="Proteomes" id="UP000887574">
    <property type="component" value="Unplaced"/>
</dbReference>
<feature type="region of interest" description="Disordered" evidence="1">
    <location>
        <begin position="1190"/>
        <end position="1236"/>
    </location>
</feature>
<feature type="region of interest" description="Disordered" evidence="1">
    <location>
        <begin position="1082"/>
        <end position="1109"/>
    </location>
</feature>
<dbReference type="InterPro" id="IPR011993">
    <property type="entry name" value="PH-like_dom_sf"/>
</dbReference>
<dbReference type="PANTHER" id="PTHR13217">
    <property type="entry name" value="PLECKSTRIN HOMOLOGY DOMAIN-CONTAINING FAMILY G MEMBER 7"/>
    <property type="match status" value="1"/>
</dbReference>
<dbReference type="AlphaFoldDB" id="A0A915DTC2"/>
<dbReference type="GO" id="GO:0007266">
    <property type="term" value="P:Rho protein signal transduction"/>
    <property type="evidence" value="ECO:0007669"/>
    <property type="project" value="TreeGrafter"/>
</dbReference>
<dbReference type="GO" id="GO:0030139">
    <property type="term" value="C:endocytic vesicle"/>
    <property type="evidence" value="ECO:0007669"/>
    <property type="project" value="TreeGrafter"/>
</dbReference>
<feature type="compositionally biased region" description="Low complexity" evidence="1">
    <location>
        <begin position="792"/>
        <end position="805"/>
    </location>
</feature>
<feature type="region of interest" description="Disordered" evidence="1">
    <location>
        <begin position="168"/>
        <end position="254"/>
    </location>
</feature>
<dbReference type="InterPro" id="IPR000219">
    <property type="entry name" value="DH_dom"/>
</dbReference>
<dbReference type="CDD" id="cd13244">
    <property type="entry name" value="PH_PLEKHG5_G6"/>
    <property type="match status" value="1"/>
</dbReference>
<accession>A0A915DTC2</accession>